<comment type="subcellular location">
    <subcellularLocation>
        <location evidence="10">Cytoplasm</location>
    </subcellularLocation>
</comment>
<evidence type="ECO:0000256" key="6">
    <source>
        <dbReference type="ARBA" id="ARBA00022827"/>
    </source>
</evidence>
<feature type="binding site" evidence="10">
    <location>
        <begin position="274"/>
        <end position="288"/>
    </location>
    <ligand>
        <name>NAD(+)</name>
        <dbReference type="ChEBI" id="CHEBI:57540"/>
    </ligand>
</feature>
<evidence type="ECO:0000256" key="2">
    <source>
        <dbReference type="ARBA" id="ARBA00007653"/>
    </source>
</evidence>
<dbReference type="PANTHER" id="PTHR11806:SF0">
    <property type="entry name" value="PROTEIN MTO1 HOMOLOG, MITOCHONDRIAL"/>
    <property type="match status" value="1"/>
</dbReference>
<sequence>MEYFSGKYDVIIIGAGHAGCEAGLASARMGCKTLVCTMNLDSIGFMPCNPNIGGTAKGHLVREIDALGGEMGVNIDNTFIQSRMLNTSKGPAVHSLRAQADKRNYSARMKTVLEKEANLHLKQLEVIGIRVDNEGRVYGVITKNGAYFGAKAVILSTGTYLKGKVIIGDVSYSSGPNGFMPANDLSQSLLDLGIELRRFKTGTPARVNRNSVDFSKMIEQPGDKKIIPFSFMSNNLDRKQISCYLTYTTENTLKVIRENIDRSPLFNGSIKSVGPRYCPSIEDKVVRFPDKENHQIFIEPEGEDTNELYVDGASTSMPEDVQIAMYRTITGLENVEFLRTGYAIEYDCINPLQLKPTLEFKKIDGLFGAGQLNGSSGYEEAASQGIIAGINAALKVNQKEPFILKRSDGYIGVLIDDLVTKGSEEPYRMMTSRSEYRLILRQDNADLRLTEMGYKIGLVTKERYDKYLKRKNNIETEIERIKNIYITPKKEAIDFLSSLNSSDLKKSISLYELIKRPELDYFKLQPLDTDRPELSEDVQEEVNIISKYEGYIKKQLEQVQQFKKFENKFISENINYDEVKGLRIEANQKLKKIKPISIGQASRISGVSPADISVLLVHMEKKHREESL</sequence>
<dbReference type="InterPro" id="IPR020595">
    <property type="entry name" value="MnmG-rel_CS"/>
</dbReference>
<organism evidence="12 13">
    <name type="scientific">Candidatus Clostridium eludens</name>
    <dbReference type="NCBI Taxonomy" id="3381663"/>
    <lineage>
        <taxon>Bacteria</taxon>
        <taxon>Bacillati</taxon>
        <taxon>Bacillota</taxon>
        <taxon>Clostridia</taxon>
        <taxon>Eubacteriales</taxon>
        <taxon>Clostridiaceae</taxon>
        <taxon>Clostridium</taxon>
    </lineage>
</organism>
<dbReference type="InterPro" id="IPR044920">
    <property type="entry name" value="MnmG_C_subdom_sf"/>
</dbReference>
<evidence type="ECO:0000256" key="8">
    <source>
        <dbReference type="ARBA" id="ARBA00025948"/>
    </source>
</evidence>
<dbReference type="InterPro" id="IPR026904">
    <property type="entry name" value="MnmG_C"/>
</dbReference>
<evidence type="ECO:0000313" key="13">
    <source>
        <dbReference type="Proteomes" id="UP001623660"/>
    </source>
</evidence>
<dbReference type="HAMAP" id="MF_00129">
    <property type="entry name" value="MnmG_GidA"/>
    <property type="match status" value="1"/>
</dbReference>
<dbReference type="Pfam" id="PF13932">
    <property type="entry name" value="SAM_GIDA_C"/>
    <property type="match status" value="1"/>
</dbReference>
<accession>A0ABW8SRV2</accession>
<evidence type="ECO:0000256" key="3">
    <source>
        <dbReference type="ARBA" id="ARBA00020461"/>
    </source>
</evidence>
<dbReference type="Pfam" id="PF01134">
    <property type="entry name" value="GIDA"/>
    <property type="match status" value="1"/>
</dbReference>
<dbReference type="SUPFAM" id="SSF51905">
    <property type="entry name" value="FAD/NAD(P)-binding domain"/>
    <property type="match status" value="1"/>
</dbReference>
<comment type="similarity">
    <text evidence="2 10">Belongs to the MnmG family.</text>
</comment>
<keyword evidence="13" id="KW-1185">Reference proteome</keyword>
<dbReference type="Gene3D" id="3.50.50.60">
    <property type="entry name" value="FAD/NAD(P)-binding domain"/>
    <property type="match status" value="2"/>
</dbReference>
<reference evidence="12 13" key="1">
    <citation type="submission" date="2024-11" db="EMBL/GenBank/DDBJ databases">
        <authorList>
            <person name="Heng Y.C."/>
            <person name="Lim A.C.H."/>
            <person name="Lee J.K.Y."/>
            <person name="Kittelmann S."/>
        </authorList>
    </citation>
    <scope>NUCLEOTIDE SEQUENCE [LARGE SCALE GENOMIC DNA]</scope>
    <source>
        <strain evidence="12 13">WILCCON 0269</strain>
    </source>
</reference>
<dbReference type="Proteomes" id="UP001623660">
    <property type="component" value="Unassembled WGS sequence"/>
</dbReference>
<feature type="binding site" evidence="10">
    <location>
        <begin position="14"/>
        <end position="19"/>
    </location>
    <ligand>
        <name>FAD</name>
        <dbReference type="ChEBI" id="CHEBI:57692"/>
    </ligand>
</feature>
<dbReference type="InterPro" id="IPR004416">
    <property type="entry name" value="MnmG"/>
</dbReference>
<dbReference type="PRINTS" id="PR00411">
    <property type="entry name" value="PNDRDTASEI"/>
</dbReference>
<evidence type="ECO:0000256" key="5">
    <source>
        <dbReference type="ARBA" id="ARBA00022694"/>
    </source>
</evidence>
<dbReference type="InterPro" id="IPR040131">
    <property type="entry name" value="MnmG_N"/>
</dbReference>
<dbReference type="InterPro" id="IPR049312">
    <property type="entry name" value="GIDA_C_N"/>
</dbReference>
<dbReference type="PANTHER" id="PTHR11806">
    <property type="entry name" value="GLUCOSE INHIBITED DIVISION PROTEIN A"/>
    <property type="match status" value="1"/>
</dbReference>
<gene>
    <name evidence="10 12" type="primary">mnmG</name>
    <name evidence="10" type="synonym">gidA</name>
    <name evidence="12" type="ORF">ACJDU8_20455</name>
</gene>
<dbReference type="SMART" id="SM01228">
    <property type="entry name" value="GIDA_assoc_3"/>
    <property type="match status" value="1"/>
</dbReference>
<comment type="caution">
    <text evidence="10">Lacks conserved residue(s) required for the propagation of feature annotation.</text>
</comment>
<evidence type="ECO:0000256" key="4">
    <source>
        <dbReference type="ARBA" id="ARBA00022630"/>
    </source>
</evidence>
<dbReference type="Pfam" id="PF21680">
    <property type="entry name" value="GIDA_C_1st"/>
    <property type="match status" value="1"/>
</dbReference>
<evidence type="ECO:0000256" key="7">
    <source>
        <dbReference type="ARBA" id="ARBA00023027"/>
    </source>
</evidence>
<feature type="domain" description="tRNA uridine 5-carboxymethylaminomethyl modification enzyme C-terminal subdomain" evidence="11">
    <location>
        <begin position="546"/>
        <end position="617"/>
    </location>
</feature>
<keyword evidence="5 10" id="KW-0819">tRNA processing</keyword>
<dbReference type="EMBL" id="JBJHZX010000041">
    <property type="protein sequence ID" value="MFL0197919.1"/>
    <property type="molecule type" value="Genomic_DNA"/>
</dbReference>
<dbReference type="NCBIfam" id="TIGR00136">
    <property type="entry name" value="mnmG_gidA"/>
    <property type="match status" value="1"/>
</dbReference>
<dbReference type="PROSITE" id="PS01281">
    <property type="entry name" value="GIDA_2"/>
    <property type="match status" value="1"/>
</dbReference>
<dbReference type="Gene3D" id="1.10.10.1800">
    <property type="entry name" value="tRNA uridine 5-carboxymethylaminomethyl modification enzyme MnmG/GidA"/>
    <property type="match status" value="1"/>
</dbReference>
<dbReference type="InterPro" id="IPR002218">
    <property type="entry name" value="MnmG-rel"/>
</dbReference>
<keyword evidence="4 10" id="KW-0285">Flavoprotein</keyword>
<dbReference type="InterPro" id="IPR047001">
    <property type="entry name" value="MnmG_C_subdom"/>
</dbReference>
<evidence type="ECO:0000259" key="11">
    <source>
        <dbReference type="SMART" id="SM01228"/>
    </source>
</evidence>
<dbReference type="PROSITE" id="PS01280">
    <property type="entry name" value="GIDA_1"/>
    <property type="match status" value="1"/>
</dbReference>
<evidence type="ECO:0000256" key="9">
    <source>
        <dbReference type="ARBA" id="ARBA00031800"/>
    </source>
</evidence>
<keyword evidence="10" id="KW-0963">Cytoplasm</keyword>
<evidence type="ECO:0000313" key="12">
    <source>
        <dbReference type="EMBL" id="MFL0197919.1"/>
    </source>
</evidence>
<comment type="subunit">
    <text evidence="8 10">Homodimer. Heterotetramer of two MnmE and two MnmG subunits.</text>
</comment>
<evidence type="ECO:0000256" key="1">
    <source>
        <dbReference type="ARBA" id="ARBA00001974"/>
    </source>
</evidence>
<keyword evidence="6 10" id="KW-0274">FAD</keyword>
<name>A0ABW8SRV2_9CLOT</name>
<keyword evidence="7 10" id="KW-0520">NAD</keyword>
<comment type="function">
    <text evidence="10">NAD-binding protein involved in the addition of a carboxymethylaminomethyl (cmnm) group at the wobble position (U34) of certain tRNAs, forming tRNA-cmnm(5)s(2)U34.</text>
</comment>
<evidence type="ECO:0000256" key="10">
    <source>
        <dbReference type="HAMAP-Rule" id="MF_00129"/>
    </source>
</evidence>
<dbReference type="InterPro" id="IPR036188">
    <property type="entry name" value="FAD/NAD-bd_sf"/>
</dbReference>
<proteinExistence type="inferred from homology"/>
<comment type="cofactor">
    <cofactor evidence="1 10">
        <name>FAD</name>
        <dbReference type="ChEBI" id="CHEBI:57692"/>
    </cofactor>
</comment>
<protein>
    <recommendedName>
        <fullName evidence="3 10">tRNA uridine 5-carboxymethylaminomethyl modification enzyme MnmG</fullName>
    </recommendedName>
    <alternativeName>
        <fullName evidence="9 10">Glucose-inhibited division protein A</fullName>
    </alternativeName>
</protein>
<comment type="caution">
    <text evidence="12">The sequence shown here is derived from an EMBL/GenBank/DDBJ whole genome shotgun (WGS) entry which is preliminary data.</text>
</comment>
<dbReference type="Gene3D" id="1.10.150.570">
    <property type="entry name" value="GidA associated domain, C-terminal subdomain"/>
    <property type="match status" value="1"/>
</dbReference>
<dbReference type="RefSeq" id="WP_406794026.1">
    <property type="nucleotide sequence ID" value="NZ_JBJHZX010000041.1"/>
</dbReference>